<evidence type="ECO:0000256" key="5">
    <source>
        <dbReference type="ARBA" id="ARBA00023242"/>
    </source>
</evidence>
<evidence type="ECO:0000256" key="3">
    <source>
        <dbReference type="ARBA" id="ARBA00022552"/>
    </source>
</evidence>
<organism evidence="8 9">
    <name type="scientific">Cladophialophora carrionii</name>
    <dbReference type="NCBI Taxonomy" id="86049"/>
    <lineage>
        <taxon>Eukaryota</taxon>
        <taxon>Fungi</taxon>
        <taxon>Dikarya</taxon>
        <taxon>Ascomycota</taxon>
        <taxon>Pezizomycotina</taxon>
        <taxon>Eurotiomycetes</taxon>
        <taxon>Chaetothyriomycetidae</taxon>
        <taxon>Chaetothyriales</taxon>
        <taxon>Herpotrichiellaceae</taxon>
        <taxon>Cladophialophora</taxon>
    </lineage>
</organism>
<dbReference type="SUPFAM" id="SSF55666">
    <property type="entry name" value="Ribonuclease PH domain 2-like"/>
    <property type="match status" value="1"/>
</dbReference>
<dbReference type="GO" id="GO:0016075">
    <property type="term" value="P:rRNA catabolic process"/>
    <property type="evidence" value="ECO:0007669"/>
    <property type="project" value="TreeGrafter"/>
</dbReference>
<evidence type="ECO:0000256" key="6">
    <source>
        <dbReference type="SAM" id="MobiDB-lite"/>
    </source>
</evidence>
<evidence type="ECO:0000313" key="8">
    <source>
        <dbReference type="EMBL" id="OCT48462.1"/>
    </source>
</evidence>
<dbReference type="Gene3D" id="3.30.230.70">
    <property type="entry name" value="GHMP Kinase, N-terminal domain"/>
    <property type="match status" value="1"/>
</dbReference>
<evidence type="ECO:0000259" key="7">
    <source>
        <dbReference type="Pfam" id="PF01138"/>
    </source>
</evidence>
<feature type="compositionally biased region" description="Low complexity" evidence="6">
    <location>
        <begin position="224"/>
        <end position="233"/>
    </location>
</feature>
<dbReference type="GO" id="GO:0006364">
    <property type="term" value="P:rRNA processing"/>
    <property type="evidence" value="ECO:0007669"/>
    <property type="project" value="UniProtKB-KW"/>
</dbReference>
<dbReference type="InterPro" id="IPR027408">
    <property type="entry name" value="PNPase/RNase_PH_dom_sf"/>
</dbReference>
<protein>
    <recommendedName>
        <fullName evidence="7">Exoribonuclease phosphorolytic domain-containing protein</fullName>
    </recommendedName>
</protein>
<dbReference type="EMBL" id="LGRB01000012">
    <property type="protein sequence ID" value="OCT48462.1"/>
    <property type="molecule type" value="Genomic_DNA"/>
</dbReference>
<sequence length="290" mass="31236">MASPLTVDGPQATLHTLNNADGSATYSAPHHSYKIVAGVNYPVEVPYRSDELPESTFVEVNLRPHNGVGMVKERHVEDLIKRTLQALVLGDETPRAMLQVTLQIVSVESDESLPGGVKSGGQGETYLDMLASALNAAMLACLDAGVQMRTIAGAAVIGLSRDGQIVVHPDVVQRQNSSSLHVFAFTQDGKTLLMESEGRFGMDHLKRAEHAARLAVVGQGRRATTNNNNNNKTNGRDATDASEEATDANKLPNGDVAMNGTDHDVVTSVLDVMRKAMEARVIKDESWRQD</sequence>
<dbReference type="InterPro" id="IPR020568">
    <property type="entry name" value="Ribosomal_Su5_D2-typ_SF"/>
</dbReference>
<dbReference type="Proteomes" id="UP000094526">
    <property type="component" value="Unassembled WGS sequence"/>
</dbReference>
<reference evidence="9" key="1">
    <citation type="submission" date="2015-07" db="EMBL/GenBank/DDBJ databases">
        <authorList>
            <person name="Teixeira M.M."/>
            <person name="Souza R.C."/>
            <person name="Almeida L.G."/>
            <person name="Vicente V.A."/>
            <person name="de Hoog S."/>
            <person name="Bocca A.L."/>
            <person name="de Almeida S.R."/>
            <person name="Vasconcelos A.T."/>
            <person name="Felipe M.S."/>
        </authorList>
    </citation>
    <scope>NUCLEOTIDE SEQUENCE [LARGE SCALE GENOMIC DNA]</scope>
    <source>
        <strain evidence="9">KSF</strain>
    </source>
</reference>
<dbReference type="GO" id="GO:0071028">
    <property type="term" value="P:nuclear mRNA surveillance"/>
    <property type="evidence" value="ECO:0007669"/>
    <property type="project" value="TreeGrafter"/>
</dbReference>
<feature type="region of interest" description="Disordered" evidence="6">
    <location>
        <begin position="220"/>
        <end position="260"/>
    </location>
</feature>
<accession>A0A1C1CJ39</accession>
<dbReference type="GO" id="GO:0000177">
    <property type="term" value="C:cytoplasmic exosome (RNase complex)"/>
    <property type="evidence" value="ECO:0007669"/>
    <property type="project" value="TreeGrafter"/>
</dbReference>
<dbReference type="GO" id="GO:0034475">
    <property type="term" value="P:U4 snRNA 3'-end processing"/>
    <property type="evidence" value="ECO:0007669"/>
    <property type="project" value="TreeGrafter"/>
</dbReference>
<dbReference type="AlphaFoldDB" id="A0A1C1CJ39"/>
<keyword evidence="4" id="KW-0271">Exosome</keyword>
<dbReference type="InterPro" id="IPR036345">
    <property type="entry name" value="ExoRNase_PH_dom2_sf"/>
</dbReference>
<proteinExistence type="inferred from homology"/>
<dbReference type="Pfam" id="PF01138">
    <property type="entry name" value="RNase_PH"/>
    <property type="match status" value="1"/>
</dbReference>
<keyword evidence="3" id="KW-0698">rRNA processing</keyword>
<dbReference type="eggNOG" id="KOG1069">
    <property type="taxonomic scope" value="Eukaryota"/>
</dbReference>
<comment type="caution">
    <text evidence="8">The sequence shown here is derived from an EMBL/GenBank/DDBJ whole genome shotgun (WGS) entry which is preliminary data.</text>
</comment>
<dbReference type="VEuPathDB" id="FungiDB:CLCR_04290"/>
<evidence type="ECO:0000256" key="1">
    <source>
        <dbReference type="ARBA" id="ARBA00004123"/>
    </source>
</evidence>
<dbReference type="STRING" id="86049.A0A1C1CJ39"/>
<keyword evidence="9" id="KW-1185">Reference proteome</keyword>
<keyword evidence="5" id="KW-0539">Nucleus</keyword>
<dbReference type="PANTHER" id="PTHR11953">
    <property type="entry name" value="EXOSOME COMPLEX COMPONENT"/>
    <property type="match status" value="1"/>
</dbReference>
<dbReference type="PANTHER" id="PTHR11953:SF1">
    <property type="entry name" value="EXOSOME COMPLEX COMPONENT RRP46"/>
    <property type="match status" value="1"/>
</dbReference>
<dbReference type="InterPro" id="IPR001247">
    <property type="entry name" value="ExoRNase_PH_dom1"/>
</dbReference>
<name>A0A1C1CJ39_9EURO</name>
<dbReference type="OrthoDB" id="27298at2759"/>
<evidence type="ECO:0000256" key="4">
    <source>
        <dbReference type="ARBA" id="ARBA00022835"/>
    </source>
</evidence>
<gene>
    <name evidence="8" type="ORF">CLCR_04290</name>
</gene>
<dbReference type="SUPFAM" id="SSF54211">
    <property type="entry name" value="Ribosomal protein S5 domain 2-like"/>
    <property type="match status" value="1"/>
</dbReference>
<dbReference type="InterPro" id="IPR050080">
    <property type="entry name" value="RNase_PH"/>
</dbReference>
<evidence type="ECO:0000256" key="2">
    <source>
        <dbReference type="ARBA" id="ARBA00006678"/>
    </source>
</evidence>
<comment type="similarity">
    <text evidence="2">Belongs to the RNase PH family.</text>
</comment>
<dbReference type="GO" id="GO:0071051">
    <property type="term" value="P:poly(A)-dependent snoRNA 3'-end processing"/>
    <property type="evidence" value="ECO:0007669"/>
    <property type="project" value="TreeGrafter"/>
</dbReference>
<dbReference type="VEuPathDB" id="FungiDB:G647_08586"/>
<dbReference type="GO" id="GO:0003723">
    <property type="term" value="F:RNA binding"/>
    <property type="evidence" value="ECO:0007669"/>
    <property type="project" value="TreeGrafter"/>
</dbReference>
<dbReference type="GO" id="GO:0000176">
    <property type="term" value="C:nuclear exosome (RNase complex)"/>
    <property type="evidence" value="ECO:0007669"/>
    <property type="project" value="UniProtKB-ARBA"/>
</dbReference>
<dbReference type="GO" id="GO:0005730">
    <property type="term" value="C:nucleolus"/>
    <property type="evidence" value="ECO:0007669"/>
    <property type="project" value="TreeGrafter"/>
</dbReference>
<feature type="domain" description="Exoribonuclease phosphorolytic" evidence="7">
    <location>
        <begin position="14"/>
        <end position="146"/>
    </location>
</feature>
<evidence type="ECO:0000313" key="9">
    <source>
        <dbReference type="Proteomes" id="UP000094526"/>
    </source>
</evidence>
<comment type="subcellular location">
    <subcellularLocation>
        <location evidence="1">Nucleus</location>
    </subcellularLocation>
</comment>